<feature type="signal peptide" evidence="3">
    <location>
        <begin position="1"/>
        <end position="24"/>
    </location>
</feature>
<dbReference type="Pfam" id="PF01832">
    <property type="entry name" value="Glucosaminidase"/>
    <property type="match status" value="1"/>
</dbReference>
<accession>A0A9J6P059</accession>
<feature type="region of interest" description="Disordered" evidence="2">
    <location>
        <begin position="122"/>
        <end position="149"/>
    </location>
</feature>
<dbReference type="InterPro" id="IPR002901">
    <property type="entry name" value="MGlyc_endo_b_GlcNAc-like_dom"/>
</dbReference>
<feature type="domain" description="Mannosyl-glycoprotein endo-beta-N-acetylglucosamidase-like" evidence="4">
    <location>
        <begin position="310"/>
        <end position="471"/>
    </location>
</feature>
<name>A0A9J6P059_9CLOT</name>
<reference evidence="5" key="2">
    <citation type="submission" date="2021-04" db="EMBL/GenBank/DDBJ databases">
        <authorList>
            <person name="Dong X."/>
        </authorList>
    </citation>
    <scope>NUCLEOTIDE SEQUENCE</scope>
    <source>
        <strain evidence="5">ZWT</strain>
    </source>
</reference>
<evidence type="ECO:0000256" key="2">
    <source>
        <dbReference type="SAM" id="MobiDB-lite"/>
    </source>
</evidence>
<dbReference type="Proteomes" id="UP001056429">
    <property type="component" value="Unassembled WGS sequence"/>
</dbReference>
<proteinExistence type="predicted"/>
<reference evidence="5" key="1">
    <citation type="journal article" date="2021" name="mSystems">
        <title>Bacteria and Archaea Synergistically Convert Glycine Betaine to Biogenic Methane in the Formosa Cold Seep of the South China Sea.</title>
        <authorList>
            <person name="Li L."/>
            <person name="Zhang W."/>
            <person name="Zhang S."/>
            <person name="Song L."/>
            <person name="Sun Q."/>
            <person name="Zhang H."/>
            <person name="Xiang H."/>
            <person name="Dong X."/>
        </authorList>
    </citation>
    <scope>NUCLEOTIDE SEQUENCE</scope>
    <source>
        <strain evidence="5">ZWT</strain>
    </source>
</reference>
<evidence type="ECO:0000313" key="5">
    <source>
        <dbReference type="EMBL" id="MCM1989590.1"/>
    </source>
</evidence>
<protein>
    <submittedName>
        <fullName evidence="5">Glucosaminidase domain-containing protein</fullName>
    </submittedName>
</protein>
<gene>
    <name evidence="5" type="ORF">KDK92_07540</name>
</gene>
<organism evidence="5 6">
    <name type="scientific">Oceanirhabdus seepicola</name>
    <dbReference type="NCBI Taxonomy" id="2828781"/>
    <lineage>
        <taxon>Bacteria</taxon>
        <taxon>Bacillati</taxon>
        <taxon>Bacillota</taxon>
        <taxon>Clostridia</taxon>
        <taxon>Eubacteriales</taxon>
        <taxon>Clostridiaceae</taxon>
        <taxon>Oceanirhabdus</taxon>
    </lineage>
</organism>
<feature type="compositionally biased region" description="Basic and acidic residues" evidence="2">
    <location>
        <begin position="127"/>
        <end position="145"/>
    </location>
</feature>
<evidence type="ECO:0000256" key="3">
    <source>
        <dbReference type="SAM" id="SignalP"/>
    </source>
</evidence>
<evidence type="ECO:0000256" key="1">
    <source>
        <dbReference type="ARBA" id="ARBA00022729"/>
    </source>
</evidence>
<evidence type="ECO:0000313" key="6">
    <source>
        <dbReference type="Proteomes" id="UP001056429"/>
    </source>
</evidence>
<evidence type="ECO:0000259" key="4">
    <source>
        <dbReference type="SMART" id="SM00047"/>
    </source>
</evidence>
<dbReference type="Pfam" id="PF13205">
    <property type="entry name" value="Big_5"/>
    <property type="match status" value="1"/>
</dbReference>
<comment type="caution">
    <text evidence="5">The sequence shown here is derived from an EMBL/GenBank/DDBJ whole genome shotgun (WGS) entry which is preliminary data.</text>
</comment>
<dbReference type="AlphaFoldDB" id="A0A9J6P059"/>
<keyword evidence="6" id="KW-1185">Reference proteome</keyword>
<dbReference type="InterPro" id="IPR032812">
    <property type="entry name" value="SbsA_Ig"/>
</dbReference>
<keyword evidence="1 3" id="KW-0732">Signal</keyword>
<sequence length="476" mass="55513">MRYLKMKIVIMILLLISIPQSVYAKNIKLSDNVSIHKNWTITFNKNVDTSQIENVYVTYANERYVKVKITTNKNKIIVHAPEEGYLYDTTYIINIDKKMQSLDKQSLKESYKYYFTTGSKENQSNINKEKDKENEDYTSSKKDNTNEQQSLKKLSIKYGNKTINTSSNKEYVIGEKVSAKLNNTKFDFRVYKDNKLIYKKLGTSSAEYKIELAGKYKIRITAPKEKKEISFKTTNKIITYEKYYMTLDKFVTQQYNKKSSVYQKNGKWVKASKSQIKEYMNPTKYLNNDNVYQFLTLNYIDGIKVEDVNKLLKGKGTLEGMGEEILKGAKKYNVNPAYVISHMILETGHGKSPLAQGITVKEVDGKKVKSKTVYNMYGIQATDANPNKYGSEYAYKQGWFTPEEAIIEGVKWVGENYINSPKYKQNTLYEMRWNRNVIWHQYSTDIRWSCNQTKRLKDILDKLPSAVLKFEIPAYR</sequence>
<dbReference type="RefSeq" id="WP_250858581.1">
    <property type="nucleotide sequence ID" value="NZ_JAGSOJ010000001.1"/>
</dbReference>
<dbReference type="GO" id="GO:0004040">
    <property type="term" value="F:amidase activity"/>
    <property type="evidence" value="ECO:0007669"/>
    <property type="project" value="InterPro"/>
</dbReference>
<dbReference type="EMBL" id="JAGSOJ010000001">
    <property type="protein sequence ID" value="MCM1989590.1"/>
    <property type="molecule type" value="Genomic_DNA"/>
</dbReference>
<dbReference type="SMART" id="SM00047">
    <property type="entry name" value="LYZ2"/>
    <property type="match status" value="1"/>
</dbReference>
<feature type="chain" id="PRO_5039954993" evidence="3">
    <location>
        <begin position="25"/>
        <end position="476"/>
    </location>
</feature>
<dbReference type="Gene3D" id="1.10.530.10">
    <property type="match status" value="1"/>
</dbReference>